<sequence length="115" mass="13000">MMMMMMMMMMKSQRQRVGCQGLAVAGGKEGKGNLNLLSRLPYSTEDSKVTEIAEKARSTAEEFLRQAKEKKDEISDATKETLGNSKEAVLGETHQEKDKFKEKVEKGDYHRIGRP</sequence>
<evidence type="ECO:0000256" key="1">
    <source>
        <dbReference type="SAM" id="MobiDB-lite"/>
    </source>
</evidence>
<dbReference type="AlphaFoldDB" id="A0AAV8D4J5"/>
<feature type="region of interest" description="Disordered" evidence="1">
    <location>
        <begin position="67"/>
        <end position="115"/>
    </location>
</feature>
<feature type="compositionally biased region" description="Basic and acidic residues" evidence="1">
    <location>
        <begin position="93"/>
        <end position="115"/>
    </location>
</feature>
<name>A0AAV8D4J5_9POAL</name>
<reference evidence="2" key="1">
    <citation type="submission" date="2022-08" db="EMBL/GenBank/DDBJ databases">
        <authorList>
            <person name="Marques A."/>
        </authorList>
    </citation>
    <scope>NUCLEOTIDE SEQUENCE</scope>
    <source>
        <strain evidence="2">RhyPub2mFocal</strain>
        <tissue evidence="2">Leaves</tissue>
    </source>
</reference>
<evidence type="ECO:0000313" key="2">
    <source>
        <dbReference type="EMBL" id="KAJ4761426.1"/>
    </source>
</evidence>
<dbReference type="EMBL" id="JAMFTS010000004">
    <property type="protein sequence ID" value="KAJ4761426.1"/>
    <property type="molecule type" value="Genomic_DNA"/>
</dbReference>
<accession>A0AAV8D4J5</accession>
<comment type="caution">
    <text evidence="2">The sequence shown here is derived from an EMBL/GenBank/DDBJ whole genome shotgun (WGS) entry which is preliminary data.</text>
</comment>
<gene>
    <name evidence="2" type="ORF">LUZ62_071801</name>
</gene>
<proteinExistence type="predicted"/>
<keyword evidence="3" id="KW-1185">Reference proteome</keyword>
<evidence type="ECO:0000313" key="3">
    <source>
        <dbReference type="Proteomes" id="UP001140206"/>
    </source>
</evidence>
<feature type="compositionally biased region" description="Basic and acidic residues" evidence="1">
    <location>
        <begin position="67"/>
        <end position="79"/>
    </location>
</feature>
<organism evidence="2 3">
    <name type="scientific">Rhynchospora pubera</name>
    <dbReference type="NCBI Taxonomy" id="906938"/>
    <lineage>
        <taxon>Eukaryota</taxon>
        <taxon>Viridiplantae</taxon>
        <taxon>Streptophyta</taxon>
        <taxon>Embryophyta</taxon>
        <taxon>Tracheophyta</taxon>
        <taxon>Spermatophyta</taxon>
        <taxon>Magnoliopsida</taxon>
        <taxon>Liliopsida</taxon>
        <taxon>Poales</taxon>
        <taxon>Cyperaceae</taxon>
        <taxon>Cyperoideae</taxon>
        <taxon>Rhynchosporeae</taxon>
        <taxon>Rhynchospora</taxon>
    </lineage>
</organism>
<protein>
    <submittedName>
        <fullName evidence="2">Uncharacterized protein</fullName>
    </submittedName>
</protein>
<dbReference type="Proteomes" id="UP001140206">
    <property type="component" value="Chromosome 4"/>
</dbReference>